<comment type="caution">
    <text evidence="7">The sequence shown here is derived from an EMBL/GenBank/DDBJ whole genome shotgun (WGS) entry which is preliminary data.</text>
</comment>
<feature type="region of interest" description="Disordered" evidence="5">
    <location>
        <begin position="193"/>
        <end position="218"/>
    </location>
</feature>
<dbReference type="InterPro" id="IPR019775">
    <property type="entry name" value="WD40_repeat_CS"/>
</dbReference>
<dbReference type="PANTHER" id="PTHR14205:SF15">
    <property type="entry name" value="EARP AND GARP COMPLEX-INTERACTING PROTEIN 1"/>
    <property type="match status" value="1"/>
</dbReference>
<feature type="domain" description="EIPR1-like beta-propeller" evidence="6">
    <location>
        <begin position="295"/>
        <end position="466"/>
    </location>
</feature>
<feature type="compositionally biased region" description="Acidic residues" evidence="5">
    <location>
        <begin position="495"/>
        <end position="504"/>
    </location>
</feature>
<dbReference type="PANTHER" id="PTHR14205">
    <property type="entry name" value="WD-REPEAT PROTEIN"/>
    <property type="match status" value="1"/>
</dbReference>
<dbReference type="InterPro" id="IPR059104">
    <property type="entry name" value="Beta-prop_EIPR1-like"/>
</dbReference>
<feature type="region of interest" description="Disordered" evidence="5">
    <location>
        <begin position="24"/>
        <end position="50"/>
    </location>
</feature>
<dbReference type="PROSITE" id="PS00678">
    <property type="entry name" value="WD_REPEATS_1"/>
    <property type="match status" value="1"/>
</dbReference>
<feature type="region of interest" description="Disordered" evidence="5">
    <location>
        <begin position="477"/>
        <end position="542"/>
    </location>
</feature>
<evidence type="ECO:0000256" key="5">
    <source>
        <dbReference type="SAM" id="MobiDB-lite"/>
    </source>
</evidence>
<feature type="repeat" description="WD" evidence="4">
    <location>
        <begin position="378"/>
        <end position="413"/>
    </location>
</feature>
<dbReference type="EMBL" id="JALLBG020000050">
    <property type="protein sequence ID" value="KAL3769809.1"/>
    <property type="molecule type" value="Genomic_DNA"/>
</dbReference>
<keyword evidence="8" id="KW-1185">Reference proteome</keyword>
<evidence type="ECO:0000256" key="4">
    <source>
        <dbReference type="PROSITE-ProRule" id="PRU00221"/>
    </source>
</evidence>
<gene>
    <name evidence="7" type="ORF">ACHAWU_010317</name>
</gene>
<dbReference type="Proteomes" id="UP001530293">
    <property type="component" value="Unassembled WGS sequence"/>
</dbReference>
<dbReference type="Gene3D" id="2.130.10.10">
    <property type="entry name" value="YVTN repeat-like/Quinoprotein amine dehydrogenase"/>
    <property type="match status" value="1"/>
</dbReference>
<evidence type="ECO:0000313" key="8">
    <source>
        <dbReference type="Proteomes" id="UP001530293"/>
    </source>
</evidence>
<dbReference type="Pfam" id="PF23609">
    <property type="entry name" value="Beta-prop_EIPR1"/>
    <property type="match status" value="1"/>
</dbReference>
<protein>
    <recommendedName>
        <fullName evidence="6">EIPR1-like beta-propeller domain-containing protein</fullName>
    </recommendedName>
</protein>
<dbReference type="InterPro" id="IPR040323">
    <property type="entry name" value="EIPR1"/>
</dbReference>
<dbReference type="InterPro" id="IPR036322">
    <property type="entry name" value="WD40_repeat_dom_sf"/>
</dbReference>
<dbReference type="AlphaFoldDB" id="A0ABD3N115"/>
<sequence length="595" mass="64645">MFSDQDVAYSFNLPCRTLSAVAPTTTRTTASASGDGGDDDAGNGWNDDDDDDYLDKSSSFTRHRFLVGSSIPSVSKLSDSNDDDGAENNNPNNNNSSIIEEDDEDRINRLYLLQYQEDSHELTQKSAWVHPTGEVWSVGCHPTRGEWVVTCGGGAAFSTKTLGGGEDGETLKHTLPLTKFQTTLWRIPESNDNGVDSDFDYSENLDDSRQRSGSVTSALNSSSKLEPLIIIPHGLKQSVSQTSSGWEQRVGQILWNPQLSPSNSSGDALYDMADISSNEGGGNLLTVGWDASSPISLWDVSSLSDVKEVWSTHENGVASSRLEGRNRFGKLAPMISALPRRVSWDPHDTNNILSTSGVDVVSFDMRCAASSSGLGVIHSAHRYGVADICHNHSQSNVIVTSGLDGVMKFWDLRMHLSNSLDNPSSQPPLLKAVRGGHSHWATRAAYNPFHDQLVLSGGSDGIANLWRISSCSSAPLLELNDDDDDDDGESSRDLEGDDVVDEKDEVATHDGETENRESTSEDDDGEVGFDKKAESKSPTNNSIAQDVRVTRFECSDVTADLAWSTTDPWVYATLSHDGAVVVHHVPSKEKYKILL</sequence>
<feature type="compositionally biased region" description="Basic and acidic residues" evidence="5">
    <location>
        <begin position="505"/>
        <end position="519"/>
    </location>
</feature>
<proteinExistence type="inferred from homology"/>
<feature type="compositionally biased region" description="Acidic residues" evidence="5">
    <location>
        <begin position="479"/>
        <end position="488"/>
    </location>
</feature>
<dbReference type="SUPFAM" id="SSF50978">
    <property type="entry name" value="WD40 repeat-like"/>
    <property type="match status" value="1"/>
</dbReference>
<accession>A0ABD3N115</accession>
<evidence type="ECO:0000256" key="1">
    <source>
        <dbReference type="ARBA" id="ARBA00005672"/>
    </source>
</evidence>
<reference evidence="7 8" key="1">
    <citation type="submission" date="2024-10" db="EMBL/GenBank/DDBJ databases">
        <title>Updated reference genomes for cyclostephanoid diatoms.</title>
        <authorList>
            <person name="Roberts W.R."/>
            <person name="Alverson A.J."/>
        </authorList>
    </citation>
    <scope>NUCLEOTIDE SEQUENCE [LARGE SCALE GENOMIC DNA]</scope>
    <source>
        <strain evidence="7 8">AJA232-27</strain>
    </source>
</reference>
<dbReference type="InterPro" id="IPR001680">
    <property type="entry name" value="WD40_rpt"/>
</dbReference>
<feature type="compositionally biased region" description="Low complexity" evidence="5">
    <location>
        <begin position="87"/>
        <end position="98"/>
    </location>
</feature>
<evidence type="ECO:0000259" key="6">
    <source>
        <dbReference type="Pfam" id="PF23609"/>
    </source>
</evidence>
<evidence type="ECO:0000256" key="3">
    <source>
        <dbReference type="ARBA" id="ARBA00022737"/>
    </source>
</evidence>
<keyword evidence="2 4" id="KW-0853">WD repeat</keyword>
<name>A0ABD3N115_9STRA</name>
<feature type="compositionally biased region" description="Low complexity" evidence="5">
    <location>
        <begin position="24"/>
        <end position="33"/>
    </location>
</feature>
<dbReference type="SMART" id="SM00320">
    <property type="entry name" value="WD40"/>
    <property type="match status" value="4"/>
</dbReference>
<feature type="repeat" description="WD" evidence="4">
    <location>
        <begin position="434"/>
        <end position="470"/>
    </location>
</feature>
<comment type="similarity">
    <text evidence="1">Belongs to the WD repeat EIPR1 family.</text>
</comment>
<feature type="compositionally biased region" description="Acidic residues" evidence="5">
    <location>
        <begin position="36"/>
        <end position="50"/>
    </location>
</feature>
<feature type="compositionally biased region" description="Acidic residues" evidence="5">
    <location>
        <begin position="195"/>
        <end position="205"/>
    </location>
</feature>
<keyword evidence="3" id="KW-0677">Repeat</keyword>
<evidence type="ECO:0000256" key="2">
    <source>
        <dbReference type="ARBA" id="ARBA00022574"/>
    </source>
</evidence>
<feature type="region of interest" description="Disordered" evidence="5">
    <location>
        <begin position="73"/>
        <end position="101"/>
    </location>
</feature>
<organism evidence="7 8">
    <name type="scientific">Discostella pseudostelligera</name>
    <dbReference type="NCBI Taxonomy" id="259834"/>
    <lineage>
        <taxon>Eukaryota</taxon>
        <taxon>Sar</taxon>
        <taxon>Stramenopiles</taxon>
        <taxon>Ochrophyta</taxon>
        <taxon>Bacillariophyta</taxon>
        <taxon>Coscinodiscophyceae</taxon>
        <taxon>Thalassiosirophycidae</taxon>
        <taxon>Stephanodiscales</taxon>
        <taxon>Stephanodiscaceae</taxon>
        <taxon>Discostella</taxon>
    </lineage>
</organism>
<evidence type="ECO:0000313" key="7">
    <source>
        <dbReference type="EMBL" id="KAL3769809.1"/>
    </source>
</evidence>
<dbReference type="PROSITE" id="PS50082">
    <property type="entry name" value="WD_REPEATS_2"/>
    <property type="match status" value="2"/>
</dbReference>
<dbReference type="InterPro" id="IPR015943">
    <property type="entry name" value="WD40/YVTN_repeat-like_dom_sf"/>
</dbReference>